<keyword evidence="2" id="KW-0677">Repeat</keyword>
<dbReference type="PANTHER" id="PTHR14699:SF0">
    <property type="entry name" value="TETRATRICOPEPTIDE REPEAT PROTEIN 21 HOMOLOG"/>
    <property type="match status" value="1"/>
</dbReference>
<dbReference type="GO" id="GO:0030991">
    <property type="term" value="C:intraciliary transport particle A"/>
    <property type="evidence" value="ECO:0007669"/>
    <property type="project" value="TreeGrafter"/>
</dbReference>
<evidence type="ECO:0000256" key="2">
    <source>
        <dbReference type="ARBA" id="ARBA00022737"/>
    </source>
</evidence>
<evidence type="ECO:0000256" key="3">
    <source>
        <dbReference type="ARBA" id="ARBA00022803"/>
    </source>
</evidence>
<dbReference type="GO" id="GO:0035721">
    <property type="term" value="P:intraciliary retrograde transport"/>
    <property type="evidence" value="ECO:0007669"/>
    <property type="project" value="TreeGrafter"/>
</dbReference>
<dbReference type="AlphaFoldDB" id="A0A0R3QHW9"/>
<evidence type="ECO:0000256" key="1">
    <source>
        <dbReference type="ARBA" id="ARBA00010935"/>
    </source>
</evidence>
<feature type="domain" description="Tetratricopeptide repeat protein 21A/21B fourth ARM" evidence="5">
    <location>
        <begin position="36"/>
        <end position="100"/>
    </location>
</feature>
<gene>
    <name evidence="6" type="ORF">BTMF_LOCUS5250</name>
</gene>
<proteinExistence type="inferred from homology"/>
<accession>A0A0R3QHW9</accession>
<dbReference type="GO" id="GO:0005929">
    <property type="term" value="C:cilium"/>
    <property type="evidence" value="ECO:0007669"/>
    <property type="project" value="GOC"/>
</dbReference>
<keyword evidence="3 4" id="KW-0802">TPR repeat</keyword>
<dbReference type="Pfam" id="PF13181">
    <property type="entry name" value="TPR_8"/>
    <property type="match status" value="1"/>
</dbReference>
<dbReference type="EMBL" id="UZAG01005554">
    <property type="protein sequence ID" value="VDO17876.1"/>
    <property type="molecule type" value="Genomic_DNA"/>
</dbReference>
<dbReference type="WBParaSite" id="BTMF_0000599001-mRNA-1">
    <property type="protein sequence ID" value="BTMF_0000599001-mRNA-1"/>
    <property type="gene ID" value="BTMF_0000599001"/>
</dbReference>
<dbReference type="InterPro" id="IPR011990">
    <property type="entry name" value="TPR-like_helical_dom_sf"/>
</dbReference>
<dbReference type="Pfam" id="PF25068">
    <property type="entry name" value="ARM_TT21_4th"/>
    <property type="match status" value="1"/>
</dbReference>
<dbReference type="InterPro" id="IPR040364">
    <property type="entry name" value="TTC21A/TTC21B"/>
</dbReference>
<reference evidence="6 7" key="2">
    <citation type="submission" date="2018-11" db="EMBL/GenBank/DDBJ databases">
        <authorList>
            <consortium name="Pathogen Informatics"/>
        </authorList>
    </citation>
    <scope>NUCLEOTIDE SEQUENCE [LARGE SCALE GENOMIC DNA]</scope>
</reference>
<keyword evidence="7" id="KW-1185">Reference proteome</keyword>
<dbReference type="PROSITE" id="PS50293">
    <property type="entry name" value="TPR_REGION"/>
    <property type="match status" value="1"/>
</dbReference>
<dbReference type="SMART" id="SM00028">
    <property type="entry name" value="TPR"/>
    <property type="match status" value="2"/>
</dbReference>
<dbReference type="STRING" id="42155.A0A0R3QHW9"/>
<evidence type="ECO:0000313" key="7">
    <source>
        <dbReference type="Proteomes" id="UP000280834"/>
    </source>
</evidence>
<dbReference type="GO" id="GO:0061512">
    <property type="term" value="P:protein localization to cilium"/>
    <property type="evidence" value="ECO:0007669"/>
    <property type="project" value="TreeGrafter"/>
</dbReference>
<evidence type="ECO:0000313" key="8">
    <source>
        <dbReference type="WBParaSite" id="BTMF_0000599001-mRNA-1"/>
    </source>
</evidence>
<protein>
    <submittedName>
        <fullName evidence="8">TPR_REGION domain-containing protein</fullName>
    </submittedName>
</protein>
<dbReference type="SUPFAM" id="SSF48452">
    <property type="entry name" value="TPR-like"/>
    <property type="match status" value="1"/>
</dbReference>
<evidence type="ECO:0000256" key="4">
    <source>
        <dbReference type="PROSITE-ProRule" id="PRU00339"/>
    </source>
</evidence>
<evidence type="ECO:0000259" key="5">
    <source>
        <dbReference type="Pfam" id="PF25068"/>
    </source>
</evidence>
<dbReference type="InterPro" id="IPR056836">
    <property type="entry name" value="ARM_TT21_4th"/>
</dbReference>
<sequence length="111" mass="12796">MAYVLLGDAYMSIQEPAQAIEVYETALKMNPKDDVLAEKIGQAYVQCHFYTKAINYYEAALKSGRKPVMRMRLAELLFQLEYYEKCEKVLRQALDSDQNPTGKLINYFVAI</sequence>
<organism evidence="8">
    <name type="scientific">Brugia timori</name>
    <dbReference type="NCBI Taxonomy" id="42155"/>
    <lineage>
        <taxon>Eukaryota</taxon>
        <taxon>Metazoa</taxon>
        <taxon>Ecdysozoa</taxon>
        <taxon>Nematoda</taxon>
        <taxon>Chromadorea</taxon>
        <taxon>Rhabditida</taxon>
        <taxon>Spirurina</taxon>
        <taxon>Spiruromorpha</taxon>
        <taxon>Filarioidea</taxon>
        <taxon>Onchocercidae</taxon>
        <taxon>Brugia</taxon>
    </lineage>
</organism>
<feature type="repeat" description="TPR" evidence="4">
    <location>
        <begin position="2"/>
        <end position="33"/>
    </location>
</feature>
<dbReference type="Gene3D" id="1.25.40.10">
    <property type="entry name" value="Tetratricopeptide repeat domain"/>
    <property type="match status" value="1"/>
</dbReference>
<dbReference type="InterPro" id="IPR019734">
    <property type="entry name" value="TPR_rpt"/>
</dbReference>
<reference evidence="8" key="1">
    <citation type="submission" date="2017-02" db="UniProtKB">
        <authorList>
            <consortium name="WormBaseParasite"/>
        </authorList>
    </citation>
    <scope>IDENTIFICATION</scope>
</reference>
<dbReference type="PANTHER" id="PTHR14699">
    <property type="entry name" value="STI2 PROTEIN-RELATED"/>
    <property type="match status" value="1"/>
</dbReference>
<dbReference type="PROSITE" id="PS50005">
    <property type="entry name" value="TPR"/>
    <property type="match status" value="1"/>
</dbReference>
<comment type="similarity">
    <text evidence="1">Belongs to the TTC21 family.</text>
</comment>
<evidence type="ECO:0000313" key="6">
    <source>
        <dbReference type="EMBL" id="VDO17876.1"/>
    </source>
</evidence>
<dbReference type="Proteomes" id="UP000280834">
    <property type="component" value="Unassembled WGS sequence"/>
</dbReference>
<name>A0A0R3QHW9_9BILA</name>